<dbReference type="InterPro" id="IPR050563">
    <property type="entry name" value="4-hydroxybenzoyl-CoA_TE"/>
</dbReference>
<protein>
    <submittedName>
        <fullName evidence="3">Acyl-CoA thioesterase</fullName>
    </submittedName>
</protein>
<reference evidence="3" key="1">
    <citation type="submission" date="2020-10" db="EMBL/GenBank/DDBJ databases">
        <authorList>
            <person name="Gilroy R."/>
        </authorList>
    </citation>
    <scope>NUCLEOTIDE SEQUENCE</scope>
    <source>
        <strain evidence="3">ChiSjej4B22-9803</strain>
    </source>
</reference>
<sequence length="141" mass="16693">MEFVSETPITVRYAETDKMGIVHHSRYYPWFEIARNDFIKQSGMGYSEMEAAGVLLPLTETGAKYFEGLRYDEEAIVLCRMSELGIVRCTFEYEVYRKRDQKLMVTGITRHAFVDEQFRPINLKKKHPQIWEKITKLGEWE</sequence>
<dbReference type="SUPFAM" id="SSF54637">
    <property type="entry name" value="Thioesterase/thiol ester dehydrase-isomerase"/>
    <property type="match status" value="1"/>
</dbReference>
<dbReference type="PANTHER" id="PTHR31793:SF27">
    <property type="entry name" value="NOVEL THIOESTERASE SUPERFAMILY DOMAIN AND SAPOSIN A-TYPE DOMAIN CONTAINING PROTEIN (0610012H03RIK)"/>
    <property type="match status" value="1"/>
</dbReference>
<evidence type="ECO:0000313" key="3">
    <source>
        <dbReference type="EMBL" id="HIU48866.1"/>
    </source>
</evidence>
<dbReference type="GO" id="GO:0047617">
    <property type="term" value="F:fatty acyl-CoA hydrolase activity"/>
    <property type="evidence" value="ECO:0007669"/>
    <property type="project" value="TreeGrafter"/>
</dbReference>
<gene>
    <name evidence="3" type="ORF">IAB04_05835</name>
</gene>
<dbReference type="PIRSF" id="PIRSF003230">
    <property type="entry name" value="YbgC"/>
    <property type="match status" value="1"/>
</dbReference>
<evidence type="ECO:0000256" key="2">
    <source>
        <dbReference type="ARBA" id="ARBA00022801"/>
    </source>
</evidence>
<dbReference type="Pfam" id="PF13279">
    <property type="entry name" value="4HBT_2"/>
    <property type="match status" value="1"/>
</dbReference>
<evidence type="ECO:0000313" key="4">
    <source>
        <dbReference type="Proteomes" id="UP000824111"/>
    </source>
</evidence>
<keyword evidence="2" id="KW-0378">Hydrolase</keyword>
<name>A0A9D1LVS8_9FIRM</name>
<dbReference type="InterPro" id="IPR029069">
    <property type="entry name" value="HotDog_dom_sf"/>
</dbReference>
<comment type="caution">
    <text evidence="3">The sequence shown here is derived from an EMBL/GenBank/DDBJ whole genome shotgun (WGS) entry which is preliminary data.</text>
</comment>
<dbReference type="Gene3D" id="3.10.129.10">
    <property type="entry name" value="Hotdog Thioesterase"/>
    <property type="match status" value="1"/>
</dbReference>
<organism evidence="3 4">
    <name type="scientific">Candidatus Avimonoglobus intestinipullorum</name>
    <dbReference type="NCBI Taxonomy" id="2840699"/>
    <lineage>
        <taxon>Bacteria</taxon>
        <taxon>Bacillati</taxon>
        <taxon>Bacillota</taxon>
        <taxon>Clostridia</taxon>
        <taxon>Eubacteriales</taxon>
        <taxon>Candidatus Avimonoglobus</taxon>
    </lineage>
</organism>
<dbReference type="CDD" id="cd00586">
    <property type="entry name" value="4HBT"/>
    <property type="match status" value="1"/>
</dbReference>
<proteinExistence type="inferred from homology"/>
<evidence type="ECO:0000256" key="1">
    <source>
        <dbReference type="ARBA" id="ARBA00005953"/>
    </source>
</evidence>
<accession>A0A9D1LVS8</accession>
<reference evidence="3" key="2">
    <citation type="journal article" date="2021" name="PeerJ">
        <title>Extensive microbial diversity within the chicken gut microbiome revealed by metagenomics and culture.</title>
        <authorList>
            <person name="Gilroy R."/>
            <person name="Ravi A."/>
            <person name="Getino M."/>
            <person name="Pursley I."/>
            <person name="Horton D.L."/>
            <person name="Alikhan N.F."/>
            <person name="Baker D."/>
            <person name="Gharbi K."/>
            <person name="Hall N."/>
            <person name="Watson M."/>
            <person name="Adriaenssens E.M."/>
            <person name="Foster-Nyarko E."/>
            <person name="Jarju S."/>
            <person name="Secka A."/>
            <person name="Antonio M."/>
            <person name="Oren A."/>
            <person name="Chaudhuri R.R."/>
            <person name="La Ragione R."/>
            <person name="Hildebrand F."/>
            <person name="Pallen M.J."/>
        </authorList>
    </citation>
    <scope>NUCLEOTIDE SEQUENCE</scope>
    <source>
        <strain evidence="3">ChiSjej4B22-9803</strain>
    </source>
</reference>
<dbReference type="InterPro" id="IPR006684">
    <property type="entry name" value="YbgC/YbaW"/>
</dbReference>
<dbReference type="AlphaFoldDB" id="A0A9D1LVS8"/>
<dbReference type="Proteomes" id="UP000824111">
    <property type="component" value="Unassembled WGS sequence"/>
</dbReference>
<dbReference type="EMBL" id="DVND01000152">
    <property type="protein sequence ID" value="HIU48866.1"/>
    <property type="molecule type" value="Genomic_DNA"/>
</dbReference>
<comment type="similarity">
    <text evidence="1">Belongs to the 4-hydroxybenzoyl-CoA thioesterase family.</text>
</comment>
<dbReference type="PANTHER" id="PTHR31793">
    <property type="entry name" value="4-HYDROXYBENZOYL-COA THIOESTERASE FAMILY MEMBER"/>
    <property type="match status" value="1"/>
</dbReference>
<dbReference type="NCBIfam" id="TIGR00051">
    <property type="entry name" value="YbgC/FadM family acyl-CoA thioesterase"/>
    <property type="match status" value="1"/>
</dbReference>